<dbReference type="STRING" id="933852.A0A0C2W8Q9"/>
<dbReference type="AlphaFoldDB" id="A0A0C2W8Q9"/>
<evidence type="ECO:0000256" key="1">
    <source>
        <dbReference type="SAM" id="MobiDB-lite"/>
    </source>
</evidence>
<keyword evidence="4" id="KW-1185">Reference proteome</keyword>
<dbReference type="Proteomes" id="UP000054097">
    <property type="component" value="Unassembled WGS sequence"/>
</dbReference>
<feature type="chain" id="PRO_5002157845" description="Macrofage activating glycoprotein" evidence="2">
    <location>
        <begin position="21"/>
        <end position="356"/>
    </location>
</feature>
<feature type="signal peptide" evidence="2">
    <location>
        <begin position="1"/>
        <end position="20"/>
    </location>
</feature>
<reference evidence="4" key="2">
    <citation type="submission" date="2015-01" db="EMBL/GenBank/DDBJ databases">
        <title>Evolutionary Origins and Diversification of the Mycorrhizal Mutualists.</title>
        <authorList>
            <consortium name="DOE Joint Genome Institute"/>
            <consortium name="Mycorrhizal Genomics Consortium"/>
            <person name="Kohler A."/>
            <person name="Kuo A."/>
            <person name="Nagy L.G."/>
            <person name="Floudas D."/>
            <person name="Copeland A."/>
            <person name="Barry K.W."/>
            <person name="Cichocki N."/>
            <person name="Veneault-Fourrey C."/>
            <person name="LaButti K."/>
            <person name="Lindquist E.A."/>
            <person name="Lipzen A."/>
            <person name="Lundell T."/>
            <person name="Morin E."/>
            <person name="Murat C."/>
            <person name="Riley R."/>
            <person name="Ohm R."/>
            <person name="Sun H."/>
            <person name="Tunlid A."/>
            <person name="Henrissat B."/>
            <person name="Grigoriev I.V."/>
            <person name="Hibbett D.S."/>
            <person name="Martin F."/>
        </authorList>
    </citation>
    <scope>NUCLEOTIDE SEQUENCE [LARGE SCALE GENOMIC DNA]</scope>
    <source>
        <strain evidence="4">MAFF 305830</strain>
    </source>
</reference>
<evidence type="ECO:0000313" key="4">
    <source>
        <dbReference type="Proteomes" id="UP000054097"/>
    </source>
</evidence>
<dbReference type="HOGENOM" id="CLU_036093_2_1_1"/>
<feature type="compositionally biased region" description="Low complexity" evidence="1">
    <location>
        <begin position="316"/>
        <end position="332"/>
    </location>
</feature>
<name>A0A0C2W8Q9_SERVB</name>
<reference evidence="3 4" key="1">
    <citation type="submission" date="2014-04" db="EMBL/GenBank/DDBJ databases">
        <authorList>
            <consortium name="DOE Joint Genome Institute"/>
            <person name="Kuo A."/>
            <person name="Zuccaro A."/>
            <person name="Kohler A."/>
            <person name="Nagy L.G."/>
            <person name="Floudas D."/>
            <person name="Copeland A."/>
            <person name="Barry K.W."/>
            <person name="Cichocki N."/>
            <person name="Veneault-Fourrey C."/>
            <person name="LaButti K."/>
            <person name="Lindquist E.A."/>
            <person name="Lipzen A."/>
            <person name="Lundell T."/>
            <person name="Morin E."/>
            <person name="Murat C."/>
            <person name="Sun H."/>
            <person name="Tunlid A."/>
            <person name="Henrissat B."/>
            <person name="Grigoriev I.V."/>
            <person name="Hibbett D.S."/>
            <person name="Martin F."/>
            <person name="Nordberg H.P."/>
            <person name="Cantor M.N."/>
            <person name="Hua S.X."/>
        </authorList>
    </citation>
    <scope>NUCLEOTIDE SEQUENCE [LARGE SCALE GENOMIC DNA]</scope>
    <source>
        <strain evidence="3 4">MAFF 305830</strain>
    </source>
</reference>
<organism evidence="3 4">
    <name type="scientific">Serendipita vermifera MAFF 305830</name>
    <dbReference type="NCBI Taxonomy" id="933852"/>
    <lineage>
        <taxon>Eukaryota</taxon>
        <taxon>Fungi</taxon>
        <taxon>Dikarya</taxon>
        <taxon>Basidiomycota</taxon>
        <taxon>Agaricomycotina</taxon>
        <taxon>Agaricomycetes</taxon>
        <taxon>Sebacinales</taxon>
        <taxon>Serendipitaceae</taxon>
        <taxon>Serendipita</taxon>
    </lineage>
</organism>
<keyword evidence="2" id="KW-0732">Signal</keyword>
<feature type="compositionally biased region" description="Low complexity" evidence="1">
    <location>
        <begin position="293"/>
        <end position="308"/>
    </location>
</feature>
<feature type="region of interest" description="Disordered" evidence="1">
    <location>
        <begin position="293"/>
        <end position="332"/>
    </location>
</feature>
<dbReference type="OrthoDB" id="2564904at2759"/>
<accession>A0A0C2W8Q9</accession>
<evidence type="ECO:0000256" key="2">
    <source>
        <dbReference type="SAM" id="SignalP"/>
    </source>
</evidence>
<dbReference type="EMBL" id="KN824347">
    <property type="protein sequence ID" value="KIM22833.1"/>
    <property type="molecule type" value="Genomic_DNA"/>
</dbReference>
<proteinExistence type="predicted"/>
<evidence type="ECO:0000313" key="3">
    <source>
        <dbReference type="EMBL" id="KIM22833.1"/>
    </source>
</evidence>
<protein>
    <recommendedName>
        <fullName evidence="5">Macrofage activating glycoprotein</fullName>
    </recommendedName>
</protein>
<evidence type="ECO:0008006" key="5">
    <source>
        <dbReference type="Google" id="ProtNLM"/>
    </source>
</evidence>
<gene>
    <name evidence="3" type="ORF">M408DRAFT_332704</name>
</gene>
<sequence length="356" mass="36552">MPSIFTAVAVVSGLLPVALAQVPLASQHFTYTALPYQADPNGGERGTQFGYNICNSTTEGPTSLCQTAIINSIDDFCLWGPPEPNSLIGNVEGESVAWCTKAGYGTRVIPKGAITGLQFMKTPDYVQVTGFIQQDLINIDATDSGGELDPHGADQRGNPLGGLLFSNAWGGGMVQAVEWHNFMGGGTFCLKACDPSGAHAADYCQHVFDRIGCQYNAPAAYVDGTFLSCLGDNQDFPGVYTDATGATITYQQPAESLGAITTIPYSARIPASSSCTTYESASLFANAPEATVSRSSSSGSITRSTTRTGAGGGINTGTATGTRSASTSTSTNAASSRAVASVGALVGAAALVFAAL</sequence>